<evidence type="ECO:0000256" key="1">
    <source>
        <dbReference type="SAM" id="MobiDB-lite"/>
    </source>
</evidence>
<reference evidence="2" key="1">
    <citation type="submission" date="2021-12" db="EMBL/GenBank/DDBJ databases">
        <authorList>
            <person name="King R."/>
        </authorList>
    </citation>
    <scope>NUCLEOTIDE SEQUENCE</scope>
</reference>
<proteinExistence type="predicted"/>
<feature type="compositionally biased region" description="Basic and acidic residues" evidence="1">
    <location>
        <begin position="1"/>
        <end position="22"/>
    </location>
</feature>
<feature type="region of interest" description="Disordered" evidence="1">
    <location>
        <begin position="1"/>
        <end position="34"/>
    </location>
</feature>
<gene>
    <name evidence="2" type="ORF">BEMITA_LOCUS10678</name>
</gene>
<sequence>MSMDRWHIFRRRAPEKNPPRKSEKPKKKKNPKEGLCPCCDQKIGCHLDGSYGTIFENICSQECPNCYRDCMNYYNNGAHPCPGGGP</sequence>
<name>A0A9P0F4W4_BEMTA</name>
<evidence type="ECO:0000313" key="2">
    <source>
        <dbReference type="EMBL" id="CAH0392123.1"/>
    </source>
</evidence>
<keyword evidence="3" id="KW-1185">Reference proteome</keyword>
<dbReference type="EMBL" id="OU963867">
    <property type="protein sequence ID" value="CAH0392123.1"/>
    <property type="molecule type" value="Genomic_DNA"/>
</dbReference>
<dbReference type="AlphaFoldDB" id="A0A9P0F4W4"/>
<accession>A0A9P0F4W4</accession>
<evidence type="ECO:0000313" key="3">
    <source>
        <dbReference type="Proteomes" id="UP001152759"/>
    </source>
</evidence>
<organism evidence="2 3">
    <name type="scientific">Bemisia tabaci</name>
    <name type="common">Sweetpotato whitefly</name>
    <name type="synonym">Aleurodes tabaci</name>
    <dbReference type="NCBI Taxonomy" id="7038"/>
    <lineage>
        <taxon>Eukaryota</taxon>
        <taxon>Metazoa</taxon>
        <taxon>Ecdysozoa</taxon>
        <taxon>Arthropoda</taxon>
        <taxon>Hexapoda</taxon>
        <taxon>Insecta</taxon>
        <taxon>Pterygota</taxon>
        <taxon>Neoptera</taxon>
        <taxon>Paraneoptera</taxon>
        <taxon>Hemiptera</taxon>
        <taxon>Sternorrhyncha</taxon>
        <taxon>Aleyrodoidea</taxon>
        <taxon>Aleyrodidae</taxon>
        <taxon>Aleyrodinae</taxon>
        <taxon>Bemisia</taxon>
    </lineage>
</organism>
<protein>
    <submittedName>
        <fullName evidence="2">Uncharacterized protein</fullName>
    </submittedName>
</protein>
<dbReference type="Proteomes" id="UP001152759">
    <property type="component" value="Chromosome 6"/>
</dbReference>
<feature type="non-terminal residue" evidence="2">
    <location>
        <position position="1"/>
    </location>
</feature>